<evidence type="ECO:0000313" key="2">
    <source>
        <dbReference type="Proteomes" id="UP001225598"/>
    </source>
</evidence>
<sequence>MTDSMVRCSDVAPEPLPGTAKRARVYVIFEWTGGWSHDVLDGGTFGPELTEKLKAHLDSYGASLQLIRHPTREGRQIKDHHLYLVFADEAVTEVLHVDGPGAILHLDLSGPGRNGAEEREKPLLLICTHAKRDACCAIKGRPLVMEMESMYPFAENGDVVWETSHTKGHRFAPSLLLIPWGYSFGRMNETATLAMLQAALAGEYFVPGNRGRGTLSPTGQVAEIAVARQLSQAGKPVRYGQFDVGDDAVVAIAGVATVGVTDIDTGDNYTVVLSARTVDGVISSCGAEPKQADVWEVESVTQIN</sequence>
<name>A0ABY8VIW0_9CORY</name>
<dbReference type="InterPro" id="IPR036249">
    <property type="entry name" value="Thioredoxin-like_sf"/>
</dbReference>
<dbReference type="SUPFAM" id="SSF52833">
    <property type="entry name" value="Thioredoxin-like"/>
    <property type="match status" value="1"/>
</dbReference>
<dbReference type="EMBL" id="CP126969">
    <property type="protein sequence ID" value="WIM68987.1"/>
    <property type="molecule type" value="Genomic_DNA"/>
</dbReference>
<proteinExistence type="predicted"/>
<dbReference type="Pfam" id="PF06999">
    <property type="entry name" value="Suc_Fer-like"/>
    <property type="match status" value="1"/>
</dbReference>
<dbReference type="InterPro" id="IPR010350">
    <property type="entry name" value="Aim32/Apd1-like_bac"/>
</dbReference>
<dbReference type="RefSeq" id="WP_284826886.1">
    <property type="nucleotide sequence ID" value="NZ_CP126969.1"/>
</dbReference>
<dbReference type="PIRSF" id="PIRSF035042">
    <property type="entry name" value="UCP035042_thirdx"/>
    <property type="match status" value="1"/>
</dbReference>
<dbReference type="Proteomes" id="UP001225598">
    <property type="component" value="Chromosome"/>
</dbReference>
<keyword evidence="2" id="KW-1185">Reference proteome</keyword>
<reference evidence="1 2" key="1">
    <citation type="submission" date="2023-05" db="EMBL/GenBank/DDBJ databases">
        <title>Corynebacterium suedekumii sp. nov. and Corynebacterium breve sp. nov. isolated from raw cow's milk.</title>
        <authorList>
            <person name="Baer M.K."/>
            <person name="Mehl L."/>
            <person name="Hellmuth R."/>
            <person name="Marke G."/>
            <person name="Lipski A."/>
        </authorList>
    </citation>
    <scope>NUCLEOTIDE SEQUENCE [LARGE SCALE GENOMIC DNA]</scope>
    <source>
        <strain evidence="1 2">R4</strain>
    </source>
</reference>
<dbReference type="CDD" id="cd03062">
    <property type="entry name" value="TRX_Fd_Sucrase"/>
    <property type="match status" value="1"/>
</dbReference>
<gene>
    <name evidence="1" type="ORF">QP027_01895</name>
</gene>
<protein>
    <submittedName>
        <fullName evidence="1">Sucrase ferredoxin</fullName>
    </submittedName>
</protein>
<dbReference type="InterPro" id="IPR009737">
    <property type="entry name" value="Aim32/Apd1-like"/>
</dbReference>
<accession>A0ABY8VIW0</accession>
<evidence type="ECO:0000313" key="1">
    <source>
        <dbReference type="EMBL" id="WIM68987.1"/>
    </source>
</evidence>
<organism evidence="1 2">
    <name type="scientific">Corynebacterium breve</name>
    <dbReference type="NCBI Taxonomy" id="3049799"/>
    <lineage>
        <taxon>Bacteria</taxon>
        <taxon>Bacillati</taxon>
        <taxon>Actinomycetota</taxon>
        <taxon>Actinomycetes</taxon>
        <taxon>Mycobacteriales</taxon>
        <taxon>Corynebacteriaceae</taxon>
        <taxon>Corynebacterium</taxon>
    </lineage>
</organism>